<sequence>MQKILNFSSSNDIEYILDTHSSIIENNNIHPAFRVAEKIYSNETSSFFESISSPEKSQNSSKKMPNLSMTPIPTRYYKDQNSYQDDKADIFLNPSLIYLSKKPIAFNKLSRERQRKNNSIVSPIKNPYHNKTKSYESSPIKIKLPKIDHSQLIPIEDIKAVSPRLDANQSFQAKEIHCKALTRIAGYCENNRAKAPFALEKKQKIANKYSEKMNWVTDVLQSYGEYDYRILNELFKYSSESRNEMENERANVVHMMKTGAYDPNKNAVKLRTRIKKNKISLNSYL</sequence>
<dbReference type="OrthoDB" id="325011at2759"/>
<evidence type="ECO:0000313" key="1">
    <source>
        <dbReference type="EMBL" id="OMJ67201.1"/>
    </source>
</evidence>
<protein>
    <submittedName>
        <fullName evidence="1">Uncharacterized protein</fullName>
    </submittedName>
</protein>
<keyword evidence="2" id="KW-1185">Reference proteome</keyword>
<comment type="caution">
    <text evidence="1">The sequence shown here is derived from an EMBL/GenBank/DDBJ whole genome shotgun (WGS) entry which is preliminary data.</text>
</comment>
<reference evidence="1 2" key="1">
    <citation type="submission" date="2016-11" db="EMBL/GenBank/DDBJ databases">
        <title>The macronuclear genome of Stentor coeruleus: a giant cell with tiny introns.</title>
        <authorList>
            <person name="Slabodnick M."/>
            <person name="Ruby J.G."/>
            <person name="Reiff S.B."/>
            <person name="Swart E.C."/>
            <person name="Gosai S."/>
            <person name="Prabakaran S."/>
            <person name="Witkowska E."/>
            <person name="Larue G.E."/>
            <person name="Fisher S."/>
            <person name="Freeman R.M."/>
            <person name="Gunawardena J."/>
            <person name="Chu W."/>
            <person name="Stover N.A."/>
            <person name="Gregory B.D."/>
            <person name="Nowacki M."/>
            <person name="Derisi J."/>
            <person name="Roy S.W."/>
            <person name="Marshall W.F."/>
            <person name="Sood P."/>
        </authorList>
    </citation>
    <scope>NUCLEOTIDE SEQUENCE [LARGE SCALE GENOMIC DNA]</scope>
    <source>
        <strain evidence="1">WM001</strain>
    </source>
</reference>
<dbReference type="AlphaFoldDB" id="A0A1R2ARP3"/>
<gene>
    <name evidence="1" type="ORF">SteCoe_35710</name>
</gene>
<dbReference type="Proteomes" id="UP000187209">
    <property type="component" value="Unassembled WGS sequence"/>
</dbReference>
<proteinExistence type="predicted"/>
<dbReference type="EMBL" id="MPUH01001546">
    <property type="protein sequence ID" value="OMJ67201.1"/>
    <property type="molecule type" value="Genomic_DNA"/>
</dbReference>
<accession>A0A1R2ARP3</accession>
<organism evidence="1 2">
    <name type="scientific">Stentor coeruleus</name>
    <dbReference type="NCBI Taxonomy" id="5963"/>
    <lineage>
        <taxon>Eukaryota</taxon>
        <taxon>Sar</taxon>
        <taxon>Alveolata</taxon>
        <taxon>Ciliophora</taxon>
        <taxon>Postciliodesmatophora</taxon>
        <taxon>Heterotrichea</taxon>
        <taxon>Heterotrichida</taxon>
        <taxon>Stentoridae</taxon>
        <taxon>Stentor</taxon>
    </lineage>
</organism>
<name>A0A1R2ARP3_9CILI</name>
<evidence type="ECO:0000313" key="2">
    <source>
        <dbReference type="Proteomes" id="UP000187209"/>
    </source>
</evidence>